<dbReference type="Proteomes" id="UP000076842">
    <property type="component" value="Unassembled WGS sequence"/>
</dbReference>
<protein>
    <submittedName>
        <fullName evidence="2">Uncharacterized protein</fullName>
    </submittedName>
</protein>
<evidence type="ECO:0000313" key="3">
    <source>
        <dbReference type="Proteomes" id="UP000076842"/>
    </source>
</evidence>
<dbReference type="AlphaFoldDB" id="A0A165ERF8"/>
<name>A0A165ERF8_9BASI</name>
<feature type="region of interest" description="Disordered" evidence="1">
    <location>
        <begin position="1"/>
        <end position="21"/>
    </location>
</feature>
<keyword evidence="3" id="KW-1185">Reference proteome</keyword>
<proteinExistence type="predicted"/>
<evidence type="ECO:0000256" key="1">
    <source>
        <dbReference type="SAM" id="MobiDB-lite"/>
    </source>
</evidence>
<evidence type="ECO:0000313" key="2">
    <source>
        <dbReference type="EMBL" id="KZT55384.1"/>
    </source>
</evidence>
<feature type="compositionally biased region" description="Pro residues" evidence="1">
    <location>
        <begin position="1"/>
        <end position="17"/>
    </location>
</feature>
<sequence length="213" mass="23952">MPVPSQPASRPSPPSPACNPQCTPPDRVTLPTLSYSLDDPCTRYHNKRCHACKIGRCELINIQEFCECNIEASVHEADYVQDMQLAIALMARLQIMYIASSARPRCQMDMGVVDCVMLDSNISADNVMPDIAVLVDWCSFDWTMGPHIFCLFGGRSDVSSSLEAITSPHNPMQGVYGRVYKVRWKYIKPEAEVAVKVMHEYRFLQARALQSFT</sequence>
<gene>
    <name evidence="2" type="ORF">CALCODRAFT_484839</name>
</gene>
<reference evidence="2 3" key="1">
    <citation type="journal article" date="2016" name="Mol. Biol. Evol.">
        <title>Comparative Genomics of Early-Diverging Mushroom-Forming Fungi Provides Insights into the Origins of Lignocellulose Decay Capabilities.</title>
        <authorList>
            <person name="Nagy L.G."/>
            <person name="Riley R."/>
            <person name="Tritt A."/>
            <person name="Adam C."/>
            <person name="Daum C."/>
            <person name="Floudas D."/>
            <person name="Sun H."/>
            <person name="Yadav J.S."/>
            <person name="Pangilinan J."/>
            <person name="Larsson K.H."/>
            <person name="Matsuura K."/>
            <person name="Barry K."/>
            <person name="Labutti K."/>
            <person name="Kuo R."/>
            <person name="Ohm R.A."/>
            <person name="Bhattacharya S.S."/>
            <person name="Shirouzu T."/>
            <person name="Yoshinaga Y."/>
            <person name="Martin F.M."/>
            <person name="Grigoriev I.V."/>
            <person name="Hibbett D.S."/>
        </authorList>
    </citation>
    <scope>NUCLEOTIDE SEQUENCE [LARGE SCALE GENOMIC DNA]</scope>
    <source>
        <strain evidence="2 3">HHB12733</strain>
    </source>
</reference>
<dbReference type="EMBL" id="KV423996">
    <property type="protein sequence ID" value="KZT55384.1"/>
    <property type="molecule type" value="Genomic_DNA"/>
</dbReference>
<accession>A0A165ERF8</accession>
<organism evidence="2 3">
    <name type="scientific">Calocera cornea HHB12733</name>
    <dbReference type="NCBI Taxonomy" id="1353952"/>
    <lineage>
        <taxon>Eukaryota</taxon>
        <taxon>Fungi</taxon>
        <taxon>Dikarya</taxon>
        <taxon>Basidiomycota</taxon>
        <taxon>Agaricomycotina</taxon>
        <taxon>Dacrymycetes</taxon>
        <taxon>Dacrymycetales</taxon>
        <taxon>Dacrymycetaceae</taxon>
        <taxon>Calocera</taxon>
    </lineage>
</organism>
<dbReference type="InParanoid" id="A0A165ERF8"/>